<dbReference type="Proteomes" id="UP001337655">
    <property type="component" value="Unassembled WGS sequence"/>
</dbReference>
<comment type="caution">
    <text evidence="6">The sequence shown here is derived from an EMBL/GenBank/DDBJ whole genome shotgun (WGS) entry which is preliminary data.</text>
</comment>
<dbReference type="AlphaFoldDB" id="A0AAV9PC16"/>
<accession>A0AAV9PC16</accession>
<gene>
    <name evidence="6" type="ORF">LTR77_005470</name>
</gene>
<protein>
    <recommendedName>
        <fullName evidence="5">MYND-type domain-containing protein</fullName>
    </recommendedName>
</protein>
<reference evidence="6 7" key="1">
    <citation type="submission" date="2023-08" db="EMBL/GenBank/DDBJ databases">
        <title>Black Yeasts Isolated from many extreme environments.</title>
        <authorList>
            <person name="Coleine C."/>
            <person name="Stajich J.E."/>
            <person name="Selbmann L."/>
        </authorList>
    </citation>
    <scope>NUCLEOTIDE SEQUENCE [LARGE SCALE GENOMIC DNA]</scope>
    <source>
        <strain evidence="6 7">CCFEE 5935</strain>
    </source>
</reference>
<keyword evidence="7" id="KW-1185">Reference proteome</keyword>
<name>A0AAV9PC16_9PEZI</name>
<evidence type="ECO:0000256" key="1">
    <source>
        <dbReference type="ARBA" id="ARBA00022723"/>
    </source>
</evidence>
<dbReference type="Pfam" id="PF01753">
    <property type="entry name" value="zf-MYND"/>
    <property type="match status" value="1"/>
</dbReference>
<keyword evidence="1" id="KW-0479">Metal-binding</keyword>
<evidence type="ECO:0000313" key="7">
    <source>
        <dbReference type="Proteomes" id="UP001337655"/>
    </source>
</evidence>
<dbReference type="GeneID" id="89926811"/>
<dbReference type="SUPFAM" id="SSF144232">
    <property type="entry name" value="HIT/MYND zinc finger-like"/>
    <property type="match status" value="1"/>
</dbReference>
<proteinExistence type="predicted"/>
<dbReference type="GO" id="GO:0008270">
    <property type="term" value="F:zinc ion binding"/>
    <property type="evidence" value="ECO:0007669"/>
    <property type="project" value="UniProtKB-KW"/>
</dbReference>
<evidence type="ECO:0000256" key="2">
    <source>
        <dbReference type="ARBA" id="ARBA00022771"/>
    </source>
</evidence>
<dbReference type="InterPro" id="IPR002893">
    <property type="entry name" value="Znf_MYND"/>
</dbReference>
<evidence type="ECO:0000259" key="5">
    <source>
        <dbReference type="PROSITE" id="PS50865"/>
    </source>
</evidence>
<dbReference type="PROSITE" id="PS50865">
    <property type="entry name" value="ZF_MYND_2"/>
    <property type="match status" value="1"/>
</dbReference>
<evidence type="ECO:0000256" key="3">
    <source>
        <dbReference type="ARBA" id="ARBA00022833"/>
    </source>
</evidence>
<sequence>MDRSLNACLRSLEDYIKERLAVIKTTKANDGLEAAKKEYAKMTPMNFKIFLKQYRAEQAALYAGKGWNKILCPVKVSGDGCERCGAVPAAPGEDGHGGSRLLSCGKCRKVLYCNRACQKEDWKAHKPFCK</sequence>
<organism evidence="6 7">
    <name type="scientific">Saxophila tyrrhenica</name>
    <dbReference type="NCBI Taxonomy" id="1690608"/>
    <lineage>
        <taxon>Eukaryota</taxon>
        <taxon>Fungi</taxon>
        <taxon>Dikarya</taxon>
        <taxon>Ascomycota</taxon>
        <taxon>Pezizomycotina</taxon>
        <taxon>Dothideomycetes</taxon>
        <taxon>Dothideomycetidae</taxon>
        <taxon>Mycosphaerellales</taxon>
        <taxon>Extremaceae</taxon>
        <taxon>Saxophila</taxon>
    </lineage>
</organism>
<evidence type="ECO:0000256" key="4">
    <source>
        <dbReference type="PROSITE-ProRule" id="PRU00134"/>
    </source>
</evidence>
<keyword evidence="2 4" id="KW-0863">Zinc-finger</keyword>
<dbReference type="RefSeq" id="XP_064658840.1">
    <property type="nucleotide sequence ID" value="XM_064802715.1"/>
</dbReference>
<keyword evidence="3" id="KW-0862">Zinc</keyword>
<evidence type="ECO:0000313" key="6">
    <source>
        <dbReference type="EMBL" id="KAK5169494.1"/>
    </source>
</evidence>
<feature type="domain" description="MYND-type" evidence="5">
    <location>
        <begin position="81"/>
        <end position="129"/>
    </location>
</feature>
<dbReference type="Gene3D" id="6.10.140.2220">
    <property type="match status" value="1"/>
</dbReference>
<dbReference type="EMBL" id="JAVRRT010000008">
    <property type="protein sequence ID" value="KAK5169494.1"/>
    <property type="molecule type" value="Genomic_DNA"/>
</dbReference>